<dbReference type="Pfam" id="PF13855">
    <property type="entry name" value="LRR_8"/>
    <property type="match status" value="1"/>
</dbReference>
<proteinExistence type="predicted"/>
<evidence type="ECO:0000256" key="1">
    <source>
        <dbReference type="ARBA" id="ARBA00022614"/>
    </source>
</evidence>
<gene>
    <name evidence="5" type="primary">6046311</name>
    <name evidence="4" type="ORF">CpipJ_CPIJ012824</name>
</gene>
<dbReference type="OrthoDB" id="676979at2759"/>
<dbReference type="InterPro" id="IPR032675">
    <property type="entry name" value="LRR_dom_sf"/>
</dbReference>
<dbReference type="AlphaFoldDB" id="B0X1L0"/>
<keyword evidence="2" id="KW-0677">Repeat</keyword>
<dbReference type="VEuPathDB" id="VectorBase:CPIJ012824"/>
<keyword evidence="1" id="KW-0433">Leucine-rich repeat</keyword>
<sequence>MDSWLGFICLLLVAQINVCRAEKIWIDPNYPKKLVIDFEDGNDPTQQLRLSYNALNKILKHLNMLKNLERLFLDDNEIEFIEMAEFNGINNLGMLALQRNKITDIQATLQNPAILPQLKEFDAAQNHLTDISFEHWNATLLSGLYLEGNKLQIAISLPGKFTGLRRVALGDNPLNCEWLQSTLKQFEERRVEISDQYNPKCNAAGPDLKEIVRRVNLKEMIAAFPLLQNRQSELENVLVNQLNDFDAFSRNVSKNLSI</sequence>
<dbReference type="VEuPathDB" id="VectorBase:CQUJHB011665"/>
<dbReference type="EMBL" id="DS232263">
    <property type="protein sequence ID" value="EDS38738.1"/>
    <property type="molecule type" value="Genomic_DNA"/>
</dbReference>
<keyword evidence="3" id="KW-0732">Signal</keyword>
<reference evidence="5" key="2">
    <citation type="submission" date="2021-02" db="UniProtKB">
        <authorList>
            <consortium name="EnsemblMetazoa"/>
        </authorList>
    </citation>
    <scope>IDENTIFICATION</scope>
    <source>
        <strain evidence="5">JHB</strain>
    </source>
</reference>
<evidence type="ECO:0000256" key="3">
    <source>
        <dbReference type="SAM" id="SignalP"/>
    </source>
</evidence>
<evidence type="ECO:0008006" key="7">
    <source>
        <dbReference type="Google" id="ProtNLM"/>
    </source>
</evidence>
<organism>
    <name type="scientific">Culex quinquefasciatus</name>
    <name type="common">Southern house mosquito</name>
    <name type="synonym">Culex pungens</name>
    <dbReference type="NCBI Taxonomy" id="7176"/>
    <lineage>
        <taxon>Eukaryota</taxon>
        <taxon>Metazoa</taxon>
        <taxon>Ecdysozoa</taxon>
        <taxon>Arthropoda</taxon>
        <taxon>Hexapoda</taxon>
        <taxon>Insecta</taxon>
        <taxon>Pterygota</taxon>
        <taxon>Neoptera</taxon>
        <taxon>Endopterygota</taxon>
        <taxon>Diptera</taxon>
        <taxon>Nematocera</taxon>
        <taxon>Culicoidea</taxon>
        <taxon>Culicidae</taxon>
        <taxon>Culicinae</taxon>
        <taxon>Culicini</taxon>
        <taxon>Culex</taxon>
        <taxon>Culex</taxon>
    </lineage>
</organism>
<dbReference type="SUPFAM" id="SSF52058">
    <property type="entry name" value="L domain-like"/>
    <property type="match status" value="1"/>
</dbReference>
<feature type="chain" id="PRO_5014567097" description="Leucine-rich immune protein (Short)" evidence="3">
    <location>
        <begin position="22"/>
        <end position="258"/>
    </location>
</feature>
<dbReference type="PANTHER" id="PTHR24366">
    <property type="entry name" value="IG(IMMUNOGLOBULIN) AND LRR(LEUCINE RICH REPEAT) DOMAINS"/>
    <property type="match status" value="1"/>
</dbReference>
<dbReference type="KEGG" id="cqu:CpipJ_CPIJ012824"/>
<name>B0X1L0_CULQU</name>
<dbReference type="InterPro" id="IPR001611">
    <property type="entry name" value="Leu-rich_rpt"/>
</dbReference>
<reference evidence="4" key="1">
    <citation type="submission" date="2007-03" db="EMBL/GenBank/DDBJ databases">
        <title>Annotation of Culex pipiens quinquefasciatus.</title>
        <authorList>
            <consortium name="The Broad Institute Genome Sequencing Platform"/>
            <person name="Atkinson P.W."/>
            <person name="Hemingway J."/>
            <person name="Christensen B.M."/>
            <person name="Higgs S."/>
            <person name="Kodira C."/>
            <person name="Hannick L."/>
            <person name="Megy K."/>
            <person name="O'Leary S."/>
            <person name="Pearson M."/>
            <person name="Haas B.J."/>
            <person name="Mauceli E."/>
            <person name="Wortman J.R."/>
            <person name="Lee N.H."/>
            <person name="Guigo R."/>
            <person name="Stanke M."/>
            <person name="Alvarado L."/>
            <person name="Amedeo P."/>
            <person name="Antoine C.H."/>
            <person name="Arensburger P."/>
            <person name="Bidwell S.L."/>
            <person name="Crawford M."/>
            <person name="Camaro F."/>
            <person name="Devon K."/>
            <person name="Engels R."/>
            <person name="Hammond M."/>
            <person name="Howarth C."/>
            <person name="Koehrsen M."/>
            <person name="Lawson D."/>
            <person name="Montgomery P."/>
            <person name="Nene V."/>
            <person name="Nusbaum C."/>
            <person name="Puiu D."/>
            <person name="Romero-Severson J."/>
            <person name="Severson D.W."/>
            <person name="Shumway M."/>
            <person name="Sisk P."/>
            <person name="Stolte C."/>
            <person name="Zeng Q."/>
            <person name="Eisenstadt E."/>
            <person name="Fraser-Liggett C."/>
            <person name="Strausberg R."/>
            <person name="Galagan J."/>
            <person name="Birren B."/>
            <person name="Collins F.H."/>
        </authorList>
    </citation>
    <scope>NUCLEOTIDE SEQUENCE [LARGE SCALE GENOMIC DNA]</scope>
    <source>
        <strain evidence="4">JHB</strain>
    </source>
</reference>
<keyword evidence="6" id="KW-1185">Reference proteome</keyword>
<feature type="signal peptide" evidence="3">
    <location>
        <begin position="1"/>
        <end position="21"/>
    </location>
</feature>
<dbReference type="HOGENOM" id="CLU_1078713_0_0_1"/>
<evidence type="ECO:0000256" key="2">
    <source>
        <dbReference type="ARBA" id="ARBA00022737"/>
    </source>
</evidence>
<protein>
    <recommendedName>
        <fullName evidence="7">Leucine-rich immune protein (Short)</fullName>
    </recommendedName>
</protein>
<accession>B0X1L0</accession>
<dbReference type="PANTHER" id="PTHR24366:SF96">
    <property type="entry name" value="LEUCINE RICH REPEAT CONTAINING 53"/>
    <property type="match status" value="1"/>
</dbReference>
<dbReference type="Proteomes" id="UP000002320">
    <property type="component" value="Unassembled WGS sequence"/>
</dbReference>
<evidence type="ECO:0000313" key="5">
    <source>
        <dbReference type="EnsemblMetazoa" id="CPIJ012824-PA"/>
    </source>
</evidence>
<dbReference type="InParanoid" id="B0X1L0"/>
<evidence type="ECO:0000313" key="4">
    <source>
        <dbReference type="EMBL" id="EDS38738.1"/>
    </source>
</evidence>
<dbReference type="EnsemblMetazoa" id="CPIJ012824-RA">
    <property type="protein sequence ID" value="CPIJ012824-PA"/>
    <property type="gene ID" value="CPIJ012824"/>
</dbReference>
<dbReference type="Gene3D" id="3.80.10.10">
    <property type="entry name" value="Ribonuclease Inhibitor"/>
    <property type="match status" value="1"/>
</dbReference>
<evidence type="ECO:0000313" key="6">
    <source>
        <dbReference type="Proteomes" id="UP000002320"/>
    </source>
</evidence>